<accession>A0A345AMF1</accession>
<dbReference type="RefSeq" id="WP_001255834.1">
    <property type="nucleotide sequence ID" value="NZ_BDUM01000001.1"/>
</dbReference>
<dbReference type="GO" id="GO:0016779">
    <property type="term" value="F:nucleotidyltransferase activity"/>
    <property type="evidence" value="ECO:0007669"/>
    <property type="project" value="UniProtKB-KW"/>
</dbReference>
<dbReference type="Pfam" id="PF04439">
    <property type="entry name" value="Adenyl_transf"/>
    <property type="match status" value="1"/>
</dbReference>
<dbReference type="PIRSF" id="PIRSF000812">
    <property type="entry name" value="AAD"/>
    <property type="match status" value="1"/>
</dbReference>
<reference evidence="2" key="2">
    <citation type="submission" date="2018-12" db="EMBL/GenBank/DDBJ databases">
        <authorList>
            <consortium name="Pathogen Informatics"/>
        </authorList>
    </citation>
    <scope>NUCLEOTIDE SEQUENCE</scope>
    <source>
        <strain evidence="2">NCTC8317</strain>
    </source>
</reference>
<proteinExistence type="predicted"/>
<organism evidence="1">
    <name type="scientific">Staphylococcus aureus</name>
    <dbReference type="NCBI Taxonomy" id="1280"/>
    <lineage>
        <taxon>Bacteria</taxon>
        <taxon>Bacillati</taxon>
        <taxon>Bacillota</taxon>
        <taxon>Bacilli</taxon>
        <taxon>Bacillales</taxon>
        <taxon>Staphylococcaceae</taxon>
        <taxon>Staphylococcus</taxon>
    </lineage>
</organism>
<sequence length="281" mass="33477">MRSDNDIINTILSVAKNNENIRLVCMNGSRVNNKVDYDQYQDFDIAYIVNDLKELTHNLSWINKFGNIIMMQLPDNQDLYENQSVDSFHILMLFDDYKRIDLTLITKKYLSEYLSSDSLLKILLDKDNVVDNNFSPDDSKYWLKEPYQKLFDECINEFYWVSTYVMKGLWRNQLLYAFDHLNICREMLLLMLAWDKGHLLDYKVNFGKNYKYLTNHMSKSEENNLISTYPTLNSSEIKKSLYKMIIFFDDITKSVSDKCDLIYDGKQYLEVKKYIGFDYIN</sequence>
<dbReference type="Proteomes" id="UP000280323">
    <property type="component" value="Chromosome"/>
</dbReference>
<reference evidence="1" key="1">
    <citation type="submission" date="2017-08" db="EMBL/GenBank/DDBJ databases">
        <title>Whole-Genome Sequencing Analysis of MRSA isolates of ST9-SCCmecXII from live pigs in China Provides Insights into Possible Transmission from Chinese bovine to pigs.</title>
        <authorList>
            <person name="Yan H."/>
            <person name="Shi L."/>
            <person name="Zhou W."/>
        </authorList>
    </citation>
    <scope>NUCLEOTIDE SEQUENCE</scope>
    <source>
        <strain evidence="1">M6</strain>
    </source>
</reference>
<dbReference type="InterPro" id="IPR007530">
    <property type="entry name" value="Aminoglycoside_adenylylTfrase"/>
</dbReference>
<dbReference type="EMBL" id="LR133917">
    <property type="protein sequence ID" value="VDY47366.1"/>
    <property type="molecule type" value="Genomic_DNA"/>
</dbReference>
<dbReference type="InterPro" id="IPR043519">
    <property type="entry name" value="NT_sf"/>
</dbReference>
<dbReference type="Gene3D" id="3.30.460.10">
    <property type="entry name" value="Beta Polymerase, domain 2"/>
    <property type="match status" value="1"/>
</dbReference>
<dbReference type="AlphaFoldDB" id="A0A345AMF1"/>
<dbReference type="EMBL" id="MF772822">
    <property type="protein sequence ID" value="AXF37623.1"/>
    <property type="molecule type" value="Genomic_DNA"/>
</dbReference>
<evidence type="ECO:0000313" key="2">
    <source>
        <dbReference type="EMBL" id="VDY47366.1"/>
    </source>
</evidence>
<keyword evidence="1" id="KW-0548">Nucleotidyltransferase</keyword>
<protein>
    <submittedName>
        <fullName evidence="1">Aminoglycoside 6-adenylyltransferase</fullName>
        <ecNumber evidence="2">2.7.7.-</ecNumber>
    </submittedName>
</protein>
<keyword evidence="1" id="KW-0808">Transferase</keyword>
<dbReference type="SUPFAM" id="SSF81631">
    <property type="entry name" value="PAP/OAS1 substrate-binding domain"/>
    <property type="match status" value="1"/>
</dbReference>
<gene>
    <name evidence="2" type="primary">aadK</name>
    <name evidence="2" type="ORF">NCTC8317_00374</name>
</gene>
<dbReference type="EC" id="2.7.7.-" evidence="2"/>
<dbReference type="SUPFAM" id="SSF81301">
    <property type="entry name" value="Nucleotidyltransferase"/>
    <property type="match status" value="1"/>
</dbReference>
<dbReference type="Gene3D" id="1.20.120.330">
    <property type="entry name" value="Nucleotidyltransferases domain 2"/>
    <property type="match status" value="1"/>
</dbReference>
<evidence type="ECO:0000313" key="1">
    <source>
        <dbReference type="EMBL" id="AXF37623.1"/>
    </source>
</evidence>
<name>A0A345AMF1_STAAU</name>